<feature type="compositionally biased region" description="Basic and acidic residues" evidence="11">
    <location>
        <begin position="277"/>
        <end position="302"/>
    </location>
</feature>
<keyword evidence="14" id="KW-1185">Reference proteome</keyword>
<keyword evidence="10" id="KW-0472">Membrane</keyword>
<feature type="region of interest" description="Disordered" evidence="11">
    <location>
        <begin position="277"/>
        <end position="468"/>
    </location>
</feature>
<dbReference type="PANTHER" id="PTHR10555:SF170">
    <property type="entry name" value="FI18122P1"/>
    <property type="match status" value="1"/>
</dbReference>
<feature type="compositionally biased region" description="Pro residues" evidence="11">
    <location>
        <begin position="428"/>
        <end position="444"/>
    </location>
</feature>
<dbReference type="InterPro" id="IPR037868">
    <property type="entry name" value="PX_Vps5"/>
</dbReference>
<keyword evidence="7" id="KW-0597">Phosphoprotein</keyword>
<feature type="compositionally biased region" description="Low complexity" evidence="11">
    <location>
        <begin position="411"/>
        <end position="422"/>
    </location>
</feature>
<dbReference type="InterPro" id="IPR015404">
    <property type="entry name" value="Vps5_C"/>
</dbReference>
<dbReference type="SUPFAM" id="SSF64268">
    <property type="entry name" value="PX domain"/>
    <property type="match status" value="1"/>
</dbReference>
<dbReference type="InterPro" id="IPR036871">
    <property type="entry name" value="PX_dom_sf"/>
</dbReference>
<dbReference type="GO" id="GO:0005768">
    <property type="term" value="C:endosome"/>
    <property type="evidence" value="ECO:0007669"/>
    <property type="project" value="TreeGrafter"/>
</dbReference>
<feature type="region of interest" description="Disordered" evidence="11">
    <location>
        <begin position="522"/>
        <end position="576"/>
    </location>
</feature>
<dbReference type="Pfam" id="PF00787">
    <property type="entry name" value="PX"/>
    <property type="match status" value="1"/>
</dbReference>
<feature type="compositionally biased region" description="Low complexity" evidence="11">
    <location>
        <begin position="358"/>
        <end position="369"/>
    </location>
</feature>
<organism evidence="13 14">
    <name type="scientific">Dioszegia hungarica</name>
    <dbReference type="NCBI Taxonomy" id="4972"/>
    <lineage>
        <taxon>Eukaryota</taxon>
        <taxon>Fungi</taxon>
        <taxon>Dikarya</taxon>
        <taxon>Basidiomycota</taxon>
        <taxon>Agaricomycotina</taxon>
        <taxon>Tremellomycetes</taxon>
        <taxon>Tremellales</taxon>
        <taxon>Bulleribasidiaceae</taxon>
        <taxon>Dioszegia</taxon>
    </lineage>
</organism>
<keyword evidence="8" id="KW-0653">Protein transport</keyword>
<evidence type="ECO:0000256" key="1">
    <source>
        <dbReference type="ARBA" id="ARBA00004287"/>
    </source>
</evidence>
<evidence type="ECO:0000256" key="11">
    <source>
        <dbReference type="SAM" id="MobiDB-lite"/>
    </source>
</evidence>
<evidence type="ECO:0000256" key="10">
    <source>
        <dbReference type="ARBA" id="ARBA00023136"/>
    </source>
</evidence>
<comment type="caution">
    <text evidence="13">The sequence shown here is derived from an EMBL/GenBank/DDBJ whole genome shotgun (WGS) entry which is preliminary data.</text>
</comment>
<dbReference type="RefSeq" id="XP_052944466.1">
    <property type="nucleotide sequence ID" value="XM_053087416.1"/>
</dbReference>
<evidence type="ECO:0000259" key="12">
    <source>
        <dbReference type="PROSITE" id="PS50195"/>
    </source>
</evidence>
<evidence type="ECO:0000256" key="6">
    <source>
        <dbReference type="ARBA" id="ARBA00022490"/>
    </source>
</evidence>
<accession>A0AA38H968</accession>
<protein>
    <submittedName>
        <fullName evidence="13">Vacuolar protein sorting-associated protein vps5</fullName>
    </submittedName>
</protein>
<feature type="compositionally biased region" description="Polar residues" evidence="11">
    <location>
        <begin position="177"/>
        <end position="191"/>
    </location>
</feature>
<dbReference type="EMBL" id="JAKWFO010000006">
    <property type="protein sequence ID" value="KAI9634689.1"/>
    <property type="molecule type" value="Genomic_DNA"/>
</dbReference>
<sequence length="954" mass="101142">MDADEERDFAALLSQSTALPTRPTWSPQTSATTAAQLDPWANPFASSPTDPFSAPAATSTALPSFTSGANGGPSGSGSGYVPPAASGFDDYSSTSGGFGETRFDYTPSPPTATYSGGAGIDAQQESDSPYVQKLEDEQMLPSSSGGIPEPPSVIAARERDGMSWGETDMSGFGAPAVSTSSWDPSADQYQVSPPRPSQAEPVPPHKPTPPQTAGRILPSDLIDEDLMAASDPSISLKRAFVKSTPAAPAATKGKTPEKAKQGAYVFRPAGVPVKFRGQAEEKKGEAKAPEAKVVQEAKKVEEDGTAPVVEEVQPPGDAAAAETVEEAEAGASVAPEDKPAADVKGEILPADQGKEVAAQEPESARAAAPSPEPAPPKVEPKAEPSSSAVELNTSDDSKSVRPTPSSPPLAPASIPLPASSVPTRTSTPLPPSHIAPTSPSPPLYPTQTPTHDRVAVSPLEPPSAHISDFGFKSLSIGAAGMMPPPAAAEEGWGGGGSGIGSRFGGKGWGAMDAAPEEEGLFGKGGPVGDPWGGGGGGGWGGEADAGPSSPPVQTEPEPSVATPKPTPSPGKPRRRTFPVFTISISDPARVGDPVRGYTVYTLRTHTTSPHYRKSDFTALRRFSDFLWLFDSLIANNPGIIVPPVPDKHTFGRFQEQFIETRRLALERSLNKIAAHPVLQLDPDLRLFLEADNFGVEIRGRGPVQPVDVPAKSGLLGGWNTPKFIESDDWFTSRMAFLDGLEVQLKALSKSVELASRARLDMATSQAEVADALQALAESDLGSAMCASLAQMADLARREKEGAEELAKGDVVNLLNMADEYVRFVGSVRRAMGGRTRVWLAWQALEREVARLKGVREKARVQGKLGDRAAQTLADINDVDRKARASQQEYETLTKLVKSEFGRFERERVDEFKRVLEKYLDDQMDRQREMIMSWEEYHVGVLGMVRKAQGIKQAA</sequence>
<dbReference type="PANTHER" id="PTHR10555">
    <property type="entry name" value="SORTING NEXIN"/>
    <property type="match status" value="1"/>
</dbReference>
<evidence type="ECO:0000256" key="5">
    <source>
        <dbReference type="ARBA" id="ARBA00022448"/>
    </source>
</evidence>
<proteinExistence type="inferred from homology"/>
<feature type="compositionally biased region" description="Gly residues" evidence="11">
    <location>
        <begin position="69"/>
        <end position="78"/>
    </location>
</feature>
<feature type="compositionally biased region" description="Pro residues" evidence="11">
    <location>
        <begin position="193"/>
        <end position="210"/>
    </location>
</feature>
<dbReference type="InterPro" id="IPR027267">
    <property type="entry name" value="AH/BAR_dom_sf"/>
</dbReference>
<evidence type="ECO:0000256" key="3">
    <source>
        <dbReference type="ARBA" id="ARBA00004555"/>
    </source>
</evidence>
<feature type="compositionally biased region" description="Polar residues" evidence="11">
    <location>
        <begin position="13"/>
        <end position="35"/>
    </location>
</feature>
<dbReference type="GO" id="GO:0005794">
    <property type="term" value="C:Golgi apparatus"/>
    <property type="evidence" value="ECO:0007669"/>
    <property type="project" value="UniProtKB-SubCell"/>
</dbReference>
<evidence type="ECO:0000313" key="14">
    <source>
        <dbReference type="Proteomes" id="UP001164286"/>
    </source>
</evidence>
<dbReference type="Proteomes" id="UP001164286">
    <property type="component" value="Unassembled WGS sequence"/>
</dbReference>
<dbReference type="InterPro" id="IPR001683">
    <property type="entry name" value="PX_dom"/>
</dbReference>
<dbReference type="AlphaFoldDB" id="A0AA38H968"/>
<dbReference type="GO" id="GO:0042147">
    <property type="term" value="P:retrograde transport, endosome to Golgi"/>
    <property type="evidence" value="ECO:0007669"/>
    <property type="project" value="TreeGrafter"/>
</dbReference>
<dbReference type="Gene3D" id="3.30.1520.10">
    <property type="entry name" value="Phox-like domain"/>
    <property type="match status" value="1"/>
</dbReference>
<dbReference type="GO" id="GO:0045053">
    <property type="term" value="P:protein retention in Golgi apparatus"/>
    <property type="evidence" value="ECO:0007669"/>
    <property type="project" value="TreeGrafter"/>
</dbReference>
<keyword evidence="5" id="KW-0813">Transport</keyword>
<dbReference type="PRINTS" id="PR01217">
    <property type="entry name" value="PRICHEXTENSN"/>
</dbReference>
<dbReference type="GO" id="GO:0030904">
    <property type="term" value="C:retromer complex"/>
    <property type="evidence" value="ECO:0007669"/>
    <property type="project" value="UniProtKB-ARBA"/>
</dbReference>
<feature type="compositionally biased region" description="Low complexity" evidence="11">
    <location>
        <begin position="43"/>
        <end position="68"/>
    </location>
</feature>
<dbReference type="Gene3D" id="1.20.1270.60">
    <property type="entry name" value="Arfaptin homology (AH) domain/BAR domain"/>
    <property type="match status" value="1"/>
</dbReference>
<evidence type="ECO:0000256" key="2">
    <source>
        <dbReference type="ARBA" id="ARBA00004496"/>
    </source>
</evidence>
<keyword evidence="6" id="KW-0963">Cytoplasm</keyword>
<comment type="subcellular location">
    <subcellularLocation>
        <location evidence="2">Cytoplasm</location>
    </subcellularLocation>
    <subcellularLocation>
        <location evidence="3">Golgi apparatus</location>
    </subcellularLocation>
    <subcellularLocation>
        <location evidence="1">Membrane</location>
        <topology evidence="1">Peripheral membrane protein</topology>
        <orientation evidence="1">Cytoplasmic side</orientation>
    </subcellularLocation>
</comment>
<dbReference type="Pfam" id="PF09325">
    <property type="entry name" value="Vps5"/>
    <property type="match status" value="1"/>
</dbReference>
<dbReference type="GO" id="GO:0005829">
    <property type="term" value="C:cytosol"/>
    <property type="evidence" value="ECO:0007669"/>
    <property type="project" value="GOC"/>
</dbReference>
<keyword evidence="9" id="KW-0333">Golgi apparatus</keyword>
<dbReference type="CDD" id="cd06861">
    <property type="entry name" value="PX_Vps5p"/>
    <property type="match status" value="1"/>
</dbReference>
<reference evidence="13" key="1">
    <citation type="journal article" date="2022" name="G3 (Bethesda)">
        <title>High quality genome of the basidiomycete yeast Dioszegia hungarica PDD-24b-2 isolated from cloud water.</title>
        <authorList>
            <person name="Jarrige D."/>
            <person name="Haridas S."/>
            <person name="Bleykasten-Grosshans C."/>
            <person name="Joly M."/>
            <person name="Nadalig T."/>
            <person name="Sancelme M."/>
            <person name="Vuilleumier S."/>
            <person name="Grigoriev I.V."/>
            <person name="Amato P."/>
            <person name="Bringel F."/>
        </authorList>
    </citation>
    <scope>NUCLEOTIDE SEQUENCE</scope>
    <source>
        <strain evidence="13">PDD-24b-2</strain>
    </source>
</reference>
<comment type="similarity">
    <text evidence="4">Belongs to the sorting nexin family.</text>
</comment>
<dbReference type="GeneID" id="77726621"/>
<dbReference type="FunFam" id="1.20.1270.60:FF:000022">
    <property type="entry name" value="Sorting nexin 3 protein"/>
    <property type="match status" value="1"/>
</dbReference>
<feature type="region of interest" description="Disordered" evidence="11">
    <location>
        <begin position="1"/>
        <end position="224"/>
    </location>
</feature>
<evidence type="ECO:0000256" key="4">
    <source>
        <dbReference type="ARBA" id="ARBA00010883"/>
    </source>
</evidence>
<evidence type="ECO:0000256" key="8">
    <source>
        <dbReference type="ARBA" id="ARBA00022927"/>
    </source>
</evidence>
<evidence type="ECO:0000313" key="13">
    <source>
        <dbReference type="EMBL" id="KAI9634689.1"/>
    </source>
</evidence>
<evidence type="ECO:0000256" key="9">
    <source>
        <dbReference type="ARBA" id="ARBA00023034"/>
    </source>
</evidence>
<dbReference type="GO" id="GO:0015031">
    <property type="term" value="P:protein transport"/>
    <property type="evidence" value="ECO:0007669"/>
    <property type="project" value="UniProtKB-KW"/>
</dbReference>
<name>A0AA38H968_9TREE</name>
<evidence type="ECO:0000256" key="7">
    <source>
        <dbReference type="ARBA" id="ARBA00022553"/>
    </source>
</evidence>
<feature type="compositionally biased region" description="Gly residues" evidence="11">
    <location>
        <begin position="522"/>
        <end position="543"/>
    </location>
</feature>
<dbReference type="SUPFAM" id="SSF103657">
    <property type="entry name" value="BAR/IMD domain-like"/>
    <property type="match status" value="1"/>
</dbReference>
<dbReference type="SMART" id="SM00312">
    <property type="entry name" value="PX"/>
    <property type="match status" value="1"/>
</dbReference>
<gene>
    <name evidence="13" type="ORF">MKK02DRAFT_27853</name>
</gene>
<feature type="domain" description="PX" evidence="12">
    <location>
        <begin position="578"/>
        <end position="694"/>
    </location>
</feature>
<feature type="compositionally biased region" description="Basic and acidic residues" evidence="11">
    <location>
        <begin position="335"/>
        <end position="345"/>
    </location>
</feature>
<dbReference type="PROSITE" id="PS50195">
    <property type="entry name" value="PX"/>
    <property type="match status" value="1"/>
</dbReference>
<dbReference type="GO" id="GO:0035091">
    <property type="term" value="F:phosphatidylinositol binding"/>
    <property type="evidence" value="ECO:0007669"/>
    <property type="project" value="InterPro"/>
</dbReference>